<dbReference type="PANTHER" id="PTHR11715">
    <property type="entry name" value="GLYCINE CLEAVAGE SYSTEM H PROTEIN"/>
    <property type="match status" value="1"/>
</dbReference>
<accession>A0ABN2GED6</accession>
<dbReference type="InterPro" id="IPR002930">
    <property type="entry name" value="GCV_H"/>
</dbReference>
<keyword evidence="6" id="KW-1185">Reference proteome</keyword>
<dbReference type="SUPFAM" id="SSF51230">
    <property type="entry name" value="Single hybrid motif"/>
    <property type="match status" value="1"/>
</dbReference>
<dbReference type="PROSITE" id="PS50968">
    <property type="entry name" value="BIOTINYL_LIPOYL"/>
    <property type="match status" value="1"/>
</dbReference>
<proteinExistence type="inferred from homology"/>
<dbReference type="InterPro" id="IPR011053">
    <property type="entry name" value="Single_hybrid_motif"/>
</dbReference>
<evidence type="ECO:0000256" key="2">
    <source>
        <dbReference type="ARBA" id="ARBA00022823"/>
    </source>
</evidence>
<dbReference type="Proteomes" id="UP001500280">
    <property type="component" value="Unassembled WGS sequence"/>
</dbReference>
<dbReference type="HAMAP" id="MF_00272">
    <property type="entry name" value="GcvH"/>
    <property type="match status" value="1"/>
</dbReference>
<dbReference type="InterPro" id="IPR003016">
    <property type="entry name" value="2-oxoA_DH_lipoyl-BS"/>
</dbReference>
<dbReference type="InterPro" id="IPR033753">
    <property type="entry name" value="GCV_H/Fam206"/>
</dbReference>
<dbReference type="PANTHER" id="PTHR11715:SF3">
    <property type="entry name" value="GLYCINE CLEAVAGE SYSTEM H PROTEIN-RELATED"/>
    <property type="match status" value="1"/>
</dbReference>
<dbReference type="InterPro" id="IPR000089">
    <property type="entry name" value="Biotin_lipoyl"/>
</dbReference>
<comment type="similarity">
    <text evidence="1 3">Belongs to the GcvH family.</text>
</comment>
<sequence length="124" mass="12880">MSVPSELNYTEDHEWVALEGDIATVGITAFAGEALGDVVYVDLPAVGSTILTGDACGEIESTKSVSDLFAPVDGEVVELNEAVVADPGLLNTDPYQAGWLLRIKVSGPTKLLDAAAYEALIGGE</sequence>
<keyword evidence="2 3" id="KW-0450">Lipoyl</keyword>
<dbReference type="Pfam" id="PF01597">
    <property type="entry name" value="GCV_H"/>
    <property type="match status" value="1"/>
</dbReference>
<evidence type="ECO:0000256" key="1">
    <source>
        <dbReference type="ARBA" id="ARBA00009249"/>
    </source>
</evidence>
<comment type="subunit">
    <text evidence="3">The glycine cleavage system is composed of four proteins: P, T, L and H.</text>
</comment>
<evidence type="ECO:0000256" key="3">
    <source>
        <dbReference type="HAMAP-Rule" id="MF_00272"/>
    </source>
</evidence>
<evidence type="ECO:0000259" key="4">
    <source>
        <dbReference type="PROSITE" id="PS50968"/>
    </source>
</evidence>
<dbReference type="CDD" id="cd06848">
    <property type="entry name" value="GCS_H"/>
    <property type="match status" value="1"/>
</dbReference>
<comment type="function">
    <text evidence="3">The glycine cleavage system catalyzes the degradation of glycine. The H protein shuttles the methylamine group of glycine from the P protein to the T protein.</text>
</comment>
<dbReference type="NCBIfam" id="TIGR00527">
    <property type="entry name" value="gcvH"/>
    <property type="match status" value="1"/>
</dbReference>
<organism evidence="5 6">
    <name type="scientific">Kribbella yunnanensis</name>
    <dbReference type="NCBI Taxonomy" id="190194"/>
    <lineage>
        <taxon>Bacteria</taxon>
        <taxon>Bacillati</taxon>
        <taxon>Actinomycetota</taxon>
        <taxon>Actinomycetes</taxon>
        <taxon>Propionibacteriales</taxon>
        <taxon>Kribbellaceae</taxon>
        <taxon>Kribbella</taxon>
    </lineage>
</organism>
<dbReference type="EMBL" id="BAAANF010000003">
    <property type="protein sequence ID" value="GAA1669831.1"/>
    <property type="molecule type" value="Genomic_DNA"/>
</dbReference>
<dbReference type="Gene3D" id="2.40.50.100">
    <property type="match status" value="1"/>
</dbReference>
<gene>
    <name evidence="5" type="primary">gcvH_1</name>
    <name evidence="3" type="synonym">gcvH</name>
    <name evidence="5" type="ORF">GCM10009745_10360</name>
</gene>
<dbReference type="NCBIfam" id="NF002270">
    <property type="entry name" value="PRK01202.1"/>
    <property type="match status" value="1"/>
</dbReference>
<evidence type="ECO:0000313" key="5">
    <source>
        <dbReference type="EMBL" id="GAA1669831.1"/>
    </source>
</evidence>
<comment type="caution">
    <text evidence="5">The sequence shown here is derived from an EMBL/GenBank/DDBJ whole genome shotgun (WGS) entry which is preliminary data.</text>
</comment>
<name>A0ABN2GED6_9ACTN</name>
<feature type="domain" description="Lipoyl-binding" evidence="4">
    <location>
        <begin position="22"/>
        <end position="104"/>
    </location>
</feature>
<dbReference type="PROSITE" id="PS00189">
    <property type="entry name" value="LIPOYL"/>
    <property type="match status" value="1"/>
</dbReference>
<dbReference type="InterPro" id="IPR017453">
    <property type="entry name" value="GCV_H_sub"/>
</dbReference>
<protein>
    <recommendedName>
        <fullName evidence="3">Glycine cleavage system H protein</fullName>
    </recommendedName>
</protein>
<reference evidence="5 6" key="1">
    <citation type="journal article" date="2019" name="Int. J. Syst. Evol. Microbiol.">
        <title>The Global Catalogue of Microorganisms (GCM) 10K type strain sequencing project: providing services to taxonomists for standard genome sequencing and annotation.</title>
        <authorList>
            <consortium name="The Broad Institute Genomics Platform"/>
            <consortium name="The Broad Institute Genome Sequencing Center for Infectious Disease"/>
            <person name="Wu L."/>
            <person name="Ma J."/>
        </authorList>
    </citation>
    <scope>NUCLEOTIDE SEQUENCE [LARGE SCALE GENOMIC DNA]</scope>
    <source>
        <strain evidence="5 6">JCM 14307</strain>
    </source>
</reference>
<feature type="modified residue" description="N6-lipoyllysine" evidence="3">
    <location>
        <position position="63"/>
    </location>
</feature>
<dbReference type="RefSeq" id="WP_344145726.1">
    <property type="nucleotide sequence ID" value="NZ_BAAANF010000003.1"/>
</dbReference>
<evidence type="ECO:0000313" key="6">
    <source>
        <dbReference type="Proteomes" id="UP001500280"/>
    </source>
</evidence>
<comment type="cofactor">
    <cofactor evidence="3">
        <name>(R)-lipoate</name>
        <dbReference type="ChEBI" id="CHEBI:83088"/>
    </cofactor>
    <text evidence="3">Binds 1 lipoyl cofactor covalently.</text>
</comment>